<dbReference type="EMBL" id="CP022129">
    <property type="protein sequence ID" value="ASF46447.1"/>
    <property type="molecule type" value="Genomic_DNA"/>
</dbReference>
<evidence type="ECO:0000256" key="1">
    <source>
        <dbReference type="ARBA" id="ARBA00004127"/>
    </source>
</evidence>
<feature type="transmembrane region" description="Helical" evidence="7">
    <location>
        <begin position="60"/>
        <end position="82"/>
    </location>
</feature>
<dbReference type="GO" id="GO:0050479">
    <property type="term" value="F:glyceryl-ether monooxygenase activity"/>
    <property type="evidence" value="ECO:0007669"/>
    <property type="project" value="TreeGrafter"/>
</dbReference>
<dbReference type="GO" id="GO:0016020">
    <property type="term" value="C:membrane"/>
    <property type="evidence" value="ECO:0007669"/>
    <property type="project" value="GOC"/>
</dbReference>
<dbReference type="KEGG" id="mpsy:CEK71_10370"/>
<accession>A0A1Z4BYR8</accession>
<dbReference type="GO" id="GO:0006643">
    <property type="term" value="P:membrane lipid metabolic process"/>
    <property type="evidence" value="ECO:0007669"/>
    <property type="project" value="TreeGrafter"/>
</dbReference>
<dbReference type="PANTHER" id="PTHR21624">
    <property type="entry name" value="STEROL DESATURASE-RELATED PROTEIN"/>
    <property type="match status" value="1"/>
</dbReference>
<evidence type="ECO:0000256" key="7">
    <source>
        <dbReference type="SAM" id="Phobius"/>
    </source>
</evidence>
<dbReference type="Proteomes" id="UP000197019">
    <property type="component" value="Chromosome"/>
</dbReference>
<evidence type="ECO:0000256" key="4">
    <source>
        <dbReference type="ARBA" id="ARBA00023002"/>
    </source>
</evidence>
<feature type="transmembrane region" description="Helical" evidence="7">
    <location>
        <begin position="156"/>
        <end position="186"/>
    </location>
</feature>
<dbReference type="AlphaFoldDB" id="A0A1Z4BYR8"/>
<name>A0A1Z4BYR8_9GAMM</name>
<keyword evidence="4" id="KW-0560">Oxidoreductase</keyword>
<proteinExistence type="predicted"/>
<keyword evidence="6 7" id="KW-0472">Membrane</keyword>
<keyword evidence="5" id="KW-0443">Lipid metabolism</keyword>
<feature type="domain" description="Fatty acid hydroxylase" evidence="8">
    <location>
        <begin position="102"/>
        <end position="237"/>
    </location>
</feature>
<dbReference type="InterPro" id="IPR006694">
    <property type="entry name" value="Fatty_acid_hydroxylase"/>
</dbReference>
<comment type="subcellular location">
    <subcellularLocation>
        <location evidence="1">Endomembrane system</location>
        <topology evidence="1">Multi-pass membrane protein</topology>
    </subcellularLocation>
</comment>
<keyword evidence="10" id="KW-1185">Reference proteome</keyword>
<evidence type="ECO:0000313" key="10">
    <source>
        <dbReference type="Proteomes" id="UP000197019"/>
    </source>
</evidence>
<evidence type="ECO:0000256" key="3">
    <source>
        <dbReference type="ARBA" id="ARBA00022989"/>
    </source>
</evidence>
<evidence type="ECO:0000256" key="6">
    <source>
        <dbReference type="ARBA" id="ARBA00023136"/>
    </source>
</evidence>
<feature type="transmembrane region" description="Helical" evidence="7">
    <location>
        <begin position="20"/>
        <end position="39"/>
    </location>
</feature>
<dbReference type="Pfam" id="PF04116">
    <property type="entry name" value="FA_hydroxylase"/>
    <property type="match status" value="1"/>
</dbReference>
<organism evidence="9 10">
    <name type="scientific">Methylovulum psychrotolerans</name>
    <dbReference type="NCBI Taxonomy" id="1704499"/>
    <lineage>
        <taxon>Bacteria</taxon>
        <taxon>Pseudomonadati</taxon>
        <taxon>Pseudomonadota</taxon>
        <taxon>Gammaproteobacteria</taxon>
        <taxon>Methylococcales</taxon>
        <taxon>Methylococcaceae</taxon>
        <taxon>Methylovulum</taxon>
    </lineage>
</organism>
<gene>
    <name evidence="9" type="ORF">CEK71_10370</name>
</gene>
<evidence type="ECO:0000256" key="2">
    <source>
        <dbReference type="ARBA" id="ARBA00022692"/>
    </source>
</evidence>
<keyword evidence="2 7" id="KW-0812">Transmembrane</keyword>
<dbReference type="GO" id="GO:0005506">
    <property type="term" value="F:iron ion binding"/>
    <property type="evidence" value="ECO:0007669"/>
    <property type="project" value="InterPro"/>
</dbReference>
<dbReference type="OrthoDB" id="9770329at2"/>
<reference evidence="9 10" key="1">
    <citation type="submission" date="2017-06" db="EMBL/GenBank/DDBJ databases">
        <title>Genome Sequencing of the methanotroph Methylovulum psychrotolerants str. HV10-M2 isolated from a high-altitude environment.</title>
        <authorList>
            <person name="Mateos-Rivera A."/>
        </authorList>
    </citation>
    <scope>NUCLEOTIDE SEQUENCE [LARGE SCALE GENOMIC DNA]</scope>
    <source>
        <strain evidence="9 10">HV10_M2</strain>
    </source>
</reference>
<evidence type="ECO:0000313" key="9">
    <source>
        <dbReference type="EMBL" id="ASF46447.1"/>
    </source>
</evidence>
<dbReference type="GO" id="GO:0012505">
    <property type="term" value="C:endomembrane system"/>
    <property type="evidence" value="ECO:0007669"/>
    <property type="project" value="UniProtKB-SubCell"/>
</dbReference>
<protein>
    <submittedName>
        <fullName evidence="9">Fatty acid hydroxylase</fullName>
    </submittedName>
</protein>
<dbReference type="InterPro" id="IPR051689">
    <property type="entry name" value="Sterol_desaturase/TMEM195"/>
</dbReference>
<dbReference type="RefSeq" id="WP_088619319.1">
    <property type="nucleotide sequence ID" value="NZ_CP022129.1"/>
</dbReference>
<evidence type="ECO:0000259" key="8">
    <source>
        <dbReference type="Pfam" id="PF04116"/>
    </source>
</evidence>
<dbReference type="GO" id="GO:0008610">
    <property type="term" value="P:lipid biosynthetic process"/>
    <property type="evidence" value="ECO:0007669"/>
    <property type="project" value="InterPro"/>
</dbReference>
<evidence type="ECO:0000256" key="5">
    <source>
        <dbReference type="ARBA" id="ARBA00023098"/>
    </source>
</evidence>
<feature type="transmembrane region" description="Helical" evidence="7">
    <location>
        <begin position="102"/>
        <end position="119"/>
    </location>
</feature>
<dbReference type="PANTHER" id="PTHR21624:SF1">
    <property type="entry name" value="ALKYLGLYCEROL MONOOXYGENASE"/>
    <property type="match status" value="1"/>
</dbReference>
<keyword evidence="3 7" id="KW-1133">Transmembrane helix</keyword>
<sequence length="282" mass="32758">MSPAESPALLAEASQQASLLFNEVLFGLAMLAFAVLMVMERVQPYRKFTNKISKESFVTNTTAFLFNNIILTALRASSLFFIAQRFSGFGLLSEMANGPLKWLLSFVLFDFSIYLWHLLSHKYEWLWRFHKVHHSDKSFNVSTGFRFHVFDLFLEILYKCLFVMIIGVDAYLVLAIEIIELFFIFFHHANLAFKYENLISQVIITPSLHRVHHSALRKEHDSNYGIVLSGWDKLFGTRKELVPEKIGLDTIVAENFLQLFFLAFVTERHIRRLLQIIPKGKK</sequence>